<name>A0A5N6DGS4_ASPPA</name>
<sequence length="658" mass="76258">MGSNKEGPFGVYSSAHFIPRFQPTGPPVVERLRPRRQSRVPVPQQRSNTKERRAFPYEPLDPAKHEIRLFELWPGKPGSKVVGRLFHVSLDENPRFEALSYTWGPLQPTYNISINGHKKFPVHRNLRKALDDLRQPDKPRVLWTDAICINQGSKEEKKHQIKLMGSIYSSAQVVCAWLDHSVRPMDVSFDDLARLGEEIQISDYDPSHWYPVADIFRNPYWRRLWIQQELILAKEINIYCQRDVFDGQQLLEFQQRVNDDSFFKRSGEAGRLAKYIDTERRPHQLLGSNILQARADRLLGSQLHHQQSNDGVTHFEVTRRYLGSSLLQLFLQTAGLNMTDPRDRVYGILGLVCDTDVSKVRVDEAAPVIEIYLQVFSLFIDRHKSIDFLCFSYKRPYHAASRGDDFPTWMPHDSVEWGAVNASRASGSITARNASIDLKGRILYAQGLLVDTIENIGPKWEFPELPILEWYQNLEEYLRRLWPEDAGHEPLYEREDVTMLLHPWVSEKRYRQHYQHQLERPTHETTVALLRAIRVAAEQVDQDRLTLWDLASRPRSDFLTKYQFMCKELWNLIEMRVFVGTEYRRLGTLNKHVGAVEPGDQVWILHGCRMPVVLRPVPSKKARFTVIGPAIFPGLMRGEAMSMSTGEAELKSTEVELE</sequence>
<dbReference type="Proteomes" id="UP000326532">
    <property type="component" value="Unassembled WGS sequence"/>
</dbReference>
<protein>
    <submittedName>
        <fullName evidence="3">Heterokaryon incompatibility protein-domain-containing protein</fullName>
    </submittedName>
</protein>
<feature type="region of interest" description="Disordered" evidence="1">
    <location>
        <begin position="22"/>
        <end position="51"/>
    </location>
</feature>
<dbReference type="Pfam" id="PF26639">
    <property type="entry name" value="Het-6_barrel"/>
    <property type="match status" value="1"/>
</dbReference>
<dbReference type="Pfam" id="PF06985">
    <property type="entry name" value="HET"/>
    <property type="match status" value="1"/>
</dbReference>
<dbReference type="PANTHER" id="PTHR24148:SF73">
    <property type="entry name" value="HET DOMAIN PROTEIN (AFU_ORTHOLOGUE AFUA_8G01020)"/>
    <property type="match status" value="1"/>
</dbReference>
<accession>A0A5N6DGS4</accession>
<dbReference type="EMBL" id="ML734981">
    <property type="protein sequence ID" value="KAB8204341.1"/>
    <property type="molecule type" value="Genomic_DNA"/>
</dbReference>
<evidence type="ECO:0000259" key="2">
    <source>
        <dbReference type="Pfam" id="PF06985"/>
    </source>
</evidence>
<evidence type="ECO:0000256" key="1">
    <source>
        <dbReference type="SAM" id="MobiDB-lite"/>
    </source>
</evidence>
<feature type="domain" description="Heterokaryon incompatibility" evidence="2">
    <location>
        <begin position="96"/>
        <end position="229"/>
    </location>
</feature>
<dbReference type="VEuPathDB" id="FungiDB:BDV34DRAFT_119509"/>
<proteinExistence type="predicted"/>
<evidence type="ECO:0000313" key="3">
    <source>
        <dbReference type="EMBL" id="KAB8204341.1"/>
    </source>
</evidence>
<gene>
    <name evidence="3" type="ORF">BDV34DRAFT_119509</name>
</gene>
<evidence type="ECO:0000313" key="4">
    <source>
        <dbReference type="Proteomes" id="UP000326532"/>
    </source>
</evidence>
<dbReference type="OMA" id="MTDPRDR"/>
<dbReference type="AlphaFoldDB" id="A0A5N6DGS4"/>
<organism evidence="3 4">
    <name type="scientific">Aspergillus parasiticus</name>
    <dbReference type="NCBI Taxonomy" id="5067"/>
    <lineage>
        <taxon>Eukaryota</taxon>
        <taxon>Fungi</taxon>
        <taxon>Dikarya</taxon>
        <taxon>Ascomycota</taxon>
        <taxon>Pezizomycotina</taxon>
        <taxon>Eurotiomycetes</taxon>
        <taxon>Eurotiomycetidae</taxon>
        <taxon>Eurotiales</taxon>
        <taxon>Aspergillaceae</taxon>
        <taxon>Aspergillus</taxon>
        <taxon>Aspergillus subgen. Circumdati</taxon>
    </lineage>
</organism>
<keyword evidence="4" id="KW-1185">Reference proteome</keyword>
<dbReference type="InterPro" id="IPR010730">
    <property type="entry name" value="HET"/>
</dbReference>
<dbReference type="PANTHER" id="PTHR24148">
    <property type="entry name" value="ANKYRIN REPEAT DOMAIN-CONTAINING PROTEIN 39 HOMOLOG-RELATED"/>
    <property type="match status" value="1"/>
</dbReference>
<dbReference type="InterPro" id="IPR052895">
    <property type="entry name" value="HetReg/Transcr_Mod"/>
</dbReference>
<reference evidence="3 4" key="1">
    <citation type="submission" date="2019-04" db="EMBL/GenBank/DDBJ databases">
        <title>Fungal friends and foes A comparative genomics study of 23 Aspergillus species from section Flavi.</title>
        <authorList>
            <consortium name="DOE Joint Genome Institute"/>
            <person name="Kjaerbolling I."/>
            <person name="Vesth T.C."/>
            <person name="Frisvad J.C."/>
            <person name="Nybo J.L."/>
            <person name="Theobald S."/>
            <person name="Kildgaard S."/>
            <person name="Petersen T.I."/>
            <person name="Kuo A."/>
            <person name="Sato A."/>
            <person name="Lyhne E.K."/>
            <person name="Kogle M.E."/>
            <person name="Wiebenga A."/>
            <person name="Kun R.S."/>
            <person name="Lubbers R.J."/>
            <person name="Makela M.R."/>
            <person name="Barry K."/>
            <person name="Chovatia M."/>
            <person name="Clum A."/>
            <person name="Daum C."/>
            <person name="Haridas S."/>
            <person name="He G."/>
            <person name="LaButti K."/>
            <person name="Lipzen A."/>
            <person name="Mondo S."/>
            <person name="Pangilinan J."/>
            <person name="Riley R."/>
            <person name="Salamov A."/>
            <person name="Simmons B.A."/>
            <person name="Magnuson J.K."/>
            <person name="Henrissat B."/>
            <person name="Mortensen U.H."/>
            <person name="Larsen T.O."/>
            <person name="De vries R.P."/>
            <person name="Grigoriev I.V."/>
            <person name="Machida M."/>
            <person name="Baker S.E."/>
            <person name="Andersen M.R."/>
        </authorList>
    </citation>
    <scope>NUCLEOTIDE SEQUENCE [LARGE SCALE GENOMIC DNA]</scope>
    <source>
        <strain evidence="3 4">CBS 117618</strain>
    </source>
</reference>